<reference evidence="1 2" key="1">
    <citation type="submission" date="2013-12" db="EMBL/GenBank/DDBJ databases">
        <title>Draft genome of the parsitic nematode Ancylostoma duodenale.</title>
        <authorList>
            <person name="Mitreva M."/>
        </authorList>
    </citation>
    <scope>NUCLEOTIDE SEQUENCE [LARGE SCALE GENOMIC DNA]</scope>
    <source>
        <strain evidence="1 2">Zhejiang</strain>
    </source>
</reference>
<evidence type="ECO:0000313" key="1">
    <source>
        <dbReference type="EMBL" id="KIH59468.1"/>
    </source>
</evidence>
<dbReference type="OrthoDB" id="6510177at2759"/>
<proteinExistence type="predicted"/>
<keyword evidence="2" id="KW-1185">Reference proteome</keyword>
<sequence>MADADRSVSVRKFSLVVVYENNTSWDDRIDLMLKWRAIVDRYPKLNASVWNVNAMFVDQMLSLKSLTWQVTAQSPSG</sequence>
<name>A0A0C2CRM4_9BILA</name>
<evidence type="ECO:0000313" key="2">
    <source>
        <dbReference type="Proteomes" id="UP000054047"/>
    </source>
</evidence>
<gene>
    <name evidence="1" type="ORF">ANCDUO_10294</name>
</gene>
<dbReference type="AlphaFoldDB" id="A0A0C2CRM4"/>
<protein>
    <submittedName>
        <fullName evidence="1">Uncharacterized protein</fullName>
    </submittedName>
</protein>
<organism evidence="1 2">
    <name type="scientific">Ancylostoma duodenale</name>
    <dbReference type="NCBI Taxonomy" id="51022"/>
    <lineage>
        <taxon>Eukaryota</taxon>
        <taxon>Metazoa</taxon>
        <taxon>Ecdysozoa</taxon>
        <taxon>Nematoda</taxon>
        <taxon>Chromadorea</taxon>
        <taxon>Rhabditida</taxon>
        <taxon>Rhabditina</taxon>
        <taxon>Rhabditomorpha</taxon>
        <taxon>Strongyloidea</taxon>
        <taxon>Ancylostomatidae</taxon>
        <taxon>Ancylostomatinae</taxon>
        <taxon>Ancylostoma</taxon>
    </lineage>
</organism>
<dbReference type="Proteomes" id="UP000054047">
    <property type="component" value="Unassembled WGS sequence"/>
</dbReference>
<dbReference type="EMBL" id="KN731924">
    <property type="protein sequence ID" value="KIH59468.1"/>
    <property type="molecule type" value="Genomic_DNA"/>
</dbReference>
<accession>A0A0C2CRM4</accession>